<evidence type="ECO:0000313" key="2">
    <source>
        <dbReference type="Proteomes" id="UP000278807"/>
    </source>
</evidence>
<evidence type="ECO:0000313" key="1">
    <source>
        <dbReference type="EMBL" id="VDN99413.1"/>
    </source>
</evidence>
<dbReference type="Proteomes" id="UP000278807">
    <property type="component" value="Unassembled WGS sequence"/>
</dbReference>
<dbReference type="WBParaSite" id="HNAJ_0000355601-mRNA-1">
    <property type="protein sequence ID" value="HNAJ_0000355601-mRNA-1"/>
    <property type="gene ID" value="HNAJ_0000355601"/>
</dbReference>
<organism evidence="3">
    <name type="scientific">Rodentolepis nana</name>
    <name type="common">Dwarf tapeworm</name>
    <name type="synonym">Hymenolepis nana</name>
    <dbReference type="NCBI Taxonomy" id="102285"/>
    <lineage>
        <taxon>Eukaryota</taxon>
        <taxon>Metazoa</taxon>
        <taxon>Spiralia</taxon>
        <taxon>Lophotrochozoa</taxon>
        <taxon>Platyhelminthes</taxon>
        <taxon>Cestoda</taxon>
        <taxon>Eucestoda</taxon>
        <taxon>Cyclophyllidea</taxon>
        <taxon>Hymenolepididae</taxon>
        <taxon>Rodentolepis</taxon>
    </lineage>
</organism>
<dbReference type="STRING" id="102285.A0A0R3T917"/>
<name>A0A0R3T917_RODNA</name>
<accession>A0A0R3T917</accession>
<evidence type="ECO:0000313" key="3">
    <source>
        <dbReference type="WBParaSite" id="HNAJ_0000355601-mRNA-1"/>
    </source>
</evidence>
<proteinExistence type="predicted"/>
<keyword evidence="2" id="KW-1185">Reference proteome</keyword>
<reference evidence="1 2" key="2">
    <citation type="submission" date="2018-11" db="EMBL/GenBank/DDBJ databases">
        <authorList>
            <consortium name="Pathogen Informatics"/>
        </authorList>
    </citation>
    <scope>NUCLEOTIDE SEQUENCE [LARGE SCALE GENOMIC DNA]</scope>
</reference>
<sequence length="108" mass="12685">MPEMSRINPRRYQPQMKEIPEPLHKIAILGKSEFTAGLENCWQVYEAQIQESLENCSAFVLTKIAPDKTEKLRKSEINLGVCRKEIEMLRTLQHKRILKIFAEAEENW</sequence>
<gene>
    <name evidence="1" type="ORF">HNAJ_LOCUS3554</name>
</gene>
<protein>
    <submittedName>
        <fullName evidence="3">Protein kinase domain-containing protein</fullName>
    </submittedName>
</protein>
<reference evidence="3" key="1">
    <citation type="submission" date="2017-02" db="UniProtKB">
        <authorList>
            <consortium name="WormBaseParasite"/>
        </authorList>
    </citation>
    <scope>IDENTIFICATION</scope>
</reference>
<dbReference type="AlphaFoldDB" id="A0A0R3T917"/>
<dbReference type="EMBL" id="UZAE01002116">
    <property type="protein sequence ID" value="VDN99413.1"/>
    <property type="molecule type" value="Genomic_DNA"/>
</dbReference>